<dbReference type="Pfam" id="PF10503">
    <property type="entry name" value="Esterase_PHB"/>
    <property type="match status" value="1"/>
</dbReference>
<dbReference type="Proteomes" id="UP000235786">
    <property type="component" value="Unassembled WGS sequence"/>
</dbReference>
<keyword evidence="4" id="KW-0119">Carbohydrate metabolism</keyword>
<dbReference type="GO" id="GO:0005576">
    <property type="term" value="C:extracellular region"/>
    <property type="evidence" value="ECO:0007669"/>
    <property type="project" value="UniProtKB-SubCell"/>
</dbReference>
<dbReference type="NCBIfam" id="TIGR01840">
    <property type="entry name" value="esterase_phb"/>
    <property type="match status" value="1"/>
</dbReference>
<sequence length="311" mass="33784">MSQFQVVLRCFFISLSLLSWFPVALGAANSLIQIKDFGLNPTNVTFYLYVPSKLQAKPPILVNPHWCHGDASDCFKGTQLATLADTYGYLMIFPDSPNTADKCWDVSSNATLTHNGGGDSLGIVSMVKYTLAKYNADPTRVFSMGTSSGAMMTNVLLGSYPDIFAAGSAWAGVAFGCFAGNGYDVWSNACATGTINRTGSEWKAIVEAADPGYSGFRPKMQVFHGTADTTLNPQNLQEEIKEWTAVLELPSTPVKTLVDYYEKGWTTYIYGDSFQATSAAGVTHNIQTNETVVLDWFDLTCSGSKCYSRPS</sequence>
<organism evidence="5 6">
    <name type="scientific">Hyaloscypha variabilis (strain UAMH 11265 / GT02V1 / F)</name>
    <name type="common">Meliniomyces variabilis</name>
    <dbReference type="NCBI Taxonomy" id="1149755"/>
    <lineage>
        <taxon>Eukaryota</taxon>
        <taxon>Fungi</taxon>
        <taxon>Dikarya</taxon>
        <taxon>Ascomycota</taxon>
        <taxon>Pezizomycotina</taxon>
        <taxon>Leotiomycetes</taxon>
        <taxon>Helotiales</taxon>
        <taxon>Hyaloscyphaceae</taxon>
        <taxon>Hyaloscypha</taxon>
        <taxon>Hyaloscypha variabilis</taxon>
    </lineage>
</organism>
<dbReference type="InterPro" id="IPR029058">
    <property type="entry name" value="AB_hydrolase_fold"/>
</dbReference>
<keyword evidence="3 4" id="KW-0378">Hydrolase</keyword>
<dbReference type="OrthoDB" id="2425929at2759"/>
<evidence type="ECO:0000256" key="4">
    <source>
        <dbReference type="RuleBase" id="RU367147"/>
    </source>
</evidence>
<reference evidence="5 6" key="1">
    <citation type="submission" date="2016-04" db="EMBL/GenBank/DDBJ databases">
        <title>A degradative enzymes factory behind the ericoid mycorrhizal symbiosis.</title>
        <authorList>
            <consortium name="DOE Joint Genome Institute"/>
            <person name="Martino E."/>
            <person name="Morin E."/>
            <person name="Grelet G."/>
            <person name="Kuo A."/>
            <person name="Kohler A."/>
            <person name="Daghino S."/>
            <person name="Barry K."/>
            <person name="Choi C."/>
            <person name="Cichocki N."/>
            <person name="Clum A."/>
            <person name="Copeland A."/>
            <person name="Hainaut M."/>
            <person name="Haridas S."/>
            <person name="Labutti K."/>
            <person name="Lindquist E."/>
            <person name="Lipzen A."/>
            <person name="Khouja H.-R."/>
            <person name="Murat C."/>
            <person name="Ohm R."/>
            <person name="Olson A."/>
            <person name="Spatafora J."/>
            <person name="Veneault-Fourrey C."/>
            <person name="Henrissat B."/>
            <person name="Grigoriev I."/>
            <person name="Martin F."/>
            <person name="Perotto S."/>
        </authorList>
    </citation>
    <scope>NUCLEOTIDE SEQUENCE [LARGE SCALE GENOMIC DNA]</scope>
    <source>
        <strain evidence="5 6">F</strain>
    </source>
</reference>
<keyword evidence="2 4" id="KW-0732">Signal</keyword>
<protein>
    <recommendedName>
        <fullName evidence="4">Carboxylic ester hydrolase</fullName>
        <ecNumber evidence="4">3.1.1.-</ecNumber>
    </recommendedName>
</protein>
<dbReference type="InterPro" id="IPR050955">
    <property type="entry name" value="Plant_Biomass_Hydrol_Est"/>
</dbReference>
<keyword evidence="6" id="KW-1185">Reference proteome</keyword>
<proteinExistence type="inferred from homology"/>
<dbReference type="GO" id="GO:0052689">
    <property type="term" value="F:carboxylic ester hydrolase activity"/>
    <property type="evidence" value="ECO:0007669"/>
    <property type="project" value="UniProtKB-KW"/>
</dbReference>
<accession>A0A2J6RWF7</accession>
<keyword evidence="1 4" id="KW-0719">Serine esterase</keyword>
<dbReference type="EC" id="3.1.1.-" evidence="4"/>
<evidence type="ECO:0000256" key="1">
    <source>
        <dbReference type="ARBA" id="ARBA00022487"/>
    </source>
</evidence>
<dbReference type="GO" id="GO:0045493">
    <property type="term" value="P:xylan catabolic process"/>
    <property type="evidence" value="ECO:0007669"/>
    <property type="project" value="UniProtKB-UniRule"/>
</dbReference>
<dbReference type="AlphaFoldDB" id="A0A2J6RWF7"/>
<evidence type="ECO:0000313" key="6">
    <source>
        <dbReference type="Proteomes" id="UP000235786"/>
    </source>
</evidence>
<dbReference type="PANTHER" id="PTHR43037">
    <property type="entry name" value="UNNAMED PRODUCT-RELATED"/>
    <property type="match status" value="1"/>
</dbReference>
<evidence type="ECO:0000256" key="3">
    <source>
        <dbReference type="ARBA" id="ARBA00022801"/>
    </source>
</evidence>
<keyword evidence="4" id="KW-0964">Secreted</keyword>
<dbReference type="STRING" id="1149755.A0A2J6RWF7"/>
<dbReference type="InterPro" id="IPR010126">
    <property type="entry name" value="Esterase_phb"/>
</dbReference>
<comment type="function">
    <text evidence="4">Esterase involved in the hydrolysis of xylan, a major structural heterogeneous polysaccharide found in plant biomass representing the second most abundant polysaccharide in the biosphere, after cellulose.</text>
</comment>
<gene>
    <name evidence="5" type="ORF">L207DRAFT_423987</name>
</gene>
<evidence type="ECO:0000313" key="5">
    <source>
        <dbReference type="EMBL" id="PMD42846.1"/>
    </source>
</evidence>
<dbReference type="PANTHER" id="PTHR43037:SF5">
    <property type="entry name" value="FERULOYL ESTERASE"/>
    <property type="match status" value="1"/>
</dbReference>
<evidence type="ECO:0000256" key="2">
    <source>
        <dbReference type="ARBA" id="ARBA00022729"/>
    </source>
</evidence>
<dbReference type="SUPFAM" id="SSF53474">
    <property type="entry name" value="alpha/beta-Hydrolases"/>
    <property type="match status" value="2"/>
</dbReference>
<dbReference type="EMBL" id="KZ613943">
    <property type="protein sequence ID" value="PMD42846.1"/>
    <property type="molecule type" value="Genomic_DNA"/>
</dbReference>
<name>A0A2J6RWF7_HYAVF</name>
<comment type="similarity">
    <text evidence="4">Belongs to the carbohydrate esterase 1 (CE1) family.</text>
</comment>
<feature type="chain" id="PRO_5029036824" description="Carboxylic ester hydrolase" evidence="4">
    <location>
        <begin position="27"/>
        <end position="311"/>
    </location>
</feature>
<dbReference type="Gene3D" id="3.40.50.1820">
    <property type="entry name" value="alpha/beta hydrolase"/>
    <property type="match status" value="1"/>
</dbReference>
<feature type="signal peptide" evidence="4">
    <location>
        <begin position="1"/>
        <end position="26"/>
    </location>
</feature>
<comment type="subcellular location">
    <subcellularLocation>
        <location evidence="4">Secreted</location>
    </subcellularLocation>
</comment>
<keyword evidence="4" id="KW-0624">Polysaccharide degradation</keyword>